<protein>
    <recommendedName>
        <fullName evidence="5">DUF308 domain-containing protein</fullName>
    </recommendedName>
</protein>
<proteinExistence type="predicted"/>
<evidence type="ECO:0000256" key="1">
    <source>
        <dbReference type="SAM" id="MobiDB-lite"/>
    </source>
</evidence>
<accession>A0A2S5J088</accession>
<dbReference type="RefSeq" id="WP_104120746.1">
    <property type="nucleotide sequence ID" value="NZ_PRKW01000002.1"/>
</dbReference>
<feature type="compositionally biased region" description="Acidic residues" evidence="1">
    <location>
        <begin position="100"/>
        <end position="111"/>
    </location>
</feature>
<dbReference type="AlphaFoldDB" id="A0A2S5J088"/>
<dbReference type="EMBL" id="PRKW01000002">
    <property type="protein sequence ID" value="PPB50256.1"/>
    <property type="molecule type" value="Genomic_DNA"/>
</dbReference>
<name>A0A2S5J088_9MICC</name>
<keyword evidence="2" id="KW-1133">Transmembrane helix</keyword>
<comment type="caution">
    <text evidence="3">The sequence shown here is derived from an EMBL/GenBank/DDBJ whole genome shotgun (WGS) entry which is preliminary data.</text>
</comment>
<dbReference type="Proteomes" id="UP000239297">
    <property type="component" value="Unassembled WGS sequence"/>
</dbReference>
<keyword evidence="4" id="KW-1185">Reference proteome</keyword>
<evidence type="ECO:0000313" key="3">
    <source>
        <dbReference type="EMBL" id="PPB50256.1"/>
    </source>
</evidence>
<feature type="region of interest" description="Disordered" evidence="1">
    <location>
        <begin position="21"/>
        <end position="120"/>
    </location>
</feature>
<reference evidence="3 4" key="1">
    <citation type="journal article" date="2014" name="Int. J. Syst. Evol. Microbiol.">
        <title>Arthrobacter pityocampae sp. nov., isolated from Thaumetopoea pityocampa (Lep., Thaumetopoeidae).</title>
        <authorList>
            <person name="Ince I.A."/>
            <person name="Demirbag Z."/>
            <person name="Kati H."/>
        </authorList>
    </citation>
    <scope>NUCLEOTIDE SEQUENCE [LARGE SCALE GENOMIC DNA]</scope>
    <source>
        <strain evidence="3 4">Tp2</strain>
    </source>
</reference>
<evidence type="ECO:0000256" key="2">
    <source>
        <dbReference type="SAM" id="Phobius"/>
    </source>
</evidence>
<keyword evidence="2" id="KW-0812">Transmembrane</keyword>
<organism evidence="3 4">
    <name type="scientific">Arthrobacter pityocampae</name>
    <dbReference type="NCBI Taxonomy" id="547334"/>
    <lineage>
        <taxon>Bacteria</taxon>
        <taxon>Bacillati</taxon>
        <taxon>Actinomycetota</taxon>
        <taxon>Actinomycetes</taxon>
        <taxon>Micrococcales</taxon>
        <taxon>Micrococcaceae</taxon>
        <taxon>Arthrobacter</taxon>
    </lineage>
</organism>
<evidence type="ECO:0008006" key="5">
    <source>
        <dbReference type="Google" id="ProtNLM"/>
    </source>
</evidence>
<dbReference type="OrthoDB" id="4833224at2"/>
<keyword evidence="2" id="KW-0472">Membrane</keyword>
<feature type="transmembrane region" description="Helical" evidence="2">
    <location>
        <begin position="126"/>
        <end position="146"/>
    </location>
</feature>
<evidence type="ECO:0000313" key="4">
    <source>
        <dbReference type="Proteomes" id="UP000239297"/>
    </source>
</evidence>
<sequence>MGPRGQEPNESTDDAVWLDLVARLEGTSADAGSPVTPRSDDPGSADAPPSRGSGAHDAVRADDPPGDTPGDVTGTTSRERAEAIFRNQPFRSTGPRDYVAPEDPDEDEGFTPEDPPPLGSGDPLTVLAWIGAAGGPVMLFLVAMFWRTAPLAATLGLIAVFLAGAGYLLTKLPKHRDLGDDGAEV</sequence>
<gene>
    <name evidence="3" type="ORF">C4K88_06270</name>
</gene>
<feature type="transmembrane region" description="Helical" evidence="2">
    <location>
        <begin position="152"/>
        <end position="169"/>
    </location>
</feature>